<feature type="transmembrane region" description="Helical" evidence="12">
    <location>
        <begin position="279"/>
        <end position="299"/>
    </location>
</feature>
<protein>
    <submittedName>
        <fullName evidence="13">Trk system potassium uptake protein TrkH</fullName>
    </submittedName>
</protein>
<evidence type="ECO:0000256" key="2">
    <source>
        <dbReference type="ARBA" id="ARBA00009137"/>
    </source>
</evidence>
<evidence type="ECO:0000256" key="8">
    <source>
        <dbReference type="ARBA" id="ARBA00022958"/>
    </source>
</evidence>
<keyword evidence="8" id="KW-0630">Potassium</keyword>
<evidence type="ECO:0000256" key="11">
    <source>
        <dbReference type="ARBA" id="ARBA00023136"/>
    </source>
</evidence>
<evidence type="ECO:0000256" key="10">
    <source>
        <dbReference type="ARBA" id="ARBA00023065"/>
    </source>
</evidence>
<feature type="transmembrane region" description="Helical" evidence="12">
    <location>
        <begin position="468"/>
        <end position="493"/>
    </location>
</feature>
<evidence type="ECO:0000313" key="14">
    <source>
        <dbReference type="Proteomes" id="UP001476282"/>
    </source>
</evidence>
<keyword evidence="7 12" id="KW-0812">Transmembrane</keyword>
<keyword evidence="11 12" id="KW-0472">Membrane</keyword>
<evidence type="ECO:0000256" key="7">
    <source>
        <dbReference type="ARBA" id="ARBA00022692"/>
    </source>
</evidence>
<proteinExistence type="inferred from homology"/>
<feature type="transmembrane region" description="Helical" evidence="12">
    <location>
        <begin position="139"/>
        <end position="164"/>
    </location>
</feature>
<keyword evidence="9 12" id="KW-1133">Transmembrane helix</keyword>
<keyword evidence="6" id="KW-0633">Potassium transport</keyword>
<keyword evidence="4" id="KW-1003">Cell membrane</keyword>
<dbReference type="EMBL" id="BAABRI010000008">
    <property type="protein sequence ID" value="GAA5482535.1"/>
    <property type="molecule type" value="Genomic_DNA"/>
</dbReference>
<feature type="transmembrane region" description="Helical" evidence="12">
    <location>
        <begin position="246"/>
        <end position="267"/>
    </location>
</feature>
<evidence type="ECO:0000256" key="9">
    <source>
        <dbReference type="ARBA" id="ARBA00022989"/>
    </source>
</evidence>
<evidence type="ECO:0000256" key="4">
    <source>
        <dbReference type="ARBA" id="ARBA00022475"/>
    </source>
</evidence>
<dbReference type="PROSITE" id="PS51257">
    <property type="entry name" value="PROKAR_LIPOPROTEIN"/>
    <property type="match status" value="1"/>
</dbReference>
<dbReference type="PANTHER" id="PTHR32024">
    <property type="entry name" value="TRK SYSTEM POTASSIUM UPTAKE PROTEIN TRKG-RELATED"/>
    <property type="match status" value="1"/>
</dbReference>
<comment type="caution">
    <text evidence="13">The sequence shown here is derived from an EMBL/GenBank/DDBJ whole genome shotgun (WGS) entry which is preliminary data.</text>
</comment>
<keyword evidence="10" id="KW-0406">Ion transport</keyword>
<organism evidence="13 14">
    <name type="scientific">Haloferula sargassicola</name>
    <dbReference type="NCBI Taxonomy" id="490096"/>
    <lineage>
        <taxon>Bacteria</taxon>
        <taxon>Pseudomonadati</taxon>
        <taxon>Verrucomicrobiota</taxon>
        <taxon>Verrucomicrobiia</taxon>
        <taxon>Verrucomicrobiales</taxon>
        <taxon>Verrucomicrobiaceae</taxon>
        <taxon>Haloferula</taxon>
    </lineage>
</organism>
<evidence type="ECO:0000256" key="6">
    <source>
        <dbReference type="ARBA" id="ARBA00022538"/>
    </source>
</evidence>
<feature type="transmembrane region" description="Helical" evidence="12">
    <location>
        <begin position="38"/>
        <end position="62"/>
    </location>
</feature>
<evidence type="ECO:0000313" key="13">
    <source>
        <dbReference type="EMBL" id="GAA5482535.1"/>
    </source>
</evidence>
<gene>
    <name evidence="13" type="primary">trkH</name>
    <name evidence="13" type="ORF">Hsar01_01758</name>
</gene>
<comment type="subcellular location">
    <subcellularLocation>
        <location evidence="1">Cell inner membrane</location>
        <topology evidence="1">Multi-pass membrane protein</topology>
    </subcellularLocation>
</comment>
<accession>A0ABP9ULR3</accession>
<comment type="similarity">
    <text evidence="2">Belongs to the TrkH potassium transport family.</text>
</comment>
<feature type="transmembrane region" description="Helical" evidence="12">
    <location>
        <begin position="185"/>
        <end position="205"/>
    </location>
</feature>
<dbReference type="InterPro" id="IPR003445">
    <property type="entry name" value="Cat_transpt"/>
</dbReference>
<name>A0ABP9ULR3_9BACT</name>
<feature type="transmembrane region" description="Helical" evidence="12">
    <location>
        <begin position="341"/>
        <end position="360"/>
    </location>
</feature>
<keyword evidence="14" id="KW-1185">Reference proteome</keyword>
<feature type="transmembrane region" description="Helical" evidence="12">
    <location>
        <begin position="74"/>
        <end position="94"/>
    </location>
</feature>
<keyword evidence="5" id="KW-0997">Cell inner membrane</keyword>
<reference evidence="13 14" key="1">
    <citation type="submission" date="2024-02" db="EMBL/GenBank/DDBJ databases">
        <title>Haloferula sargassicola NBRC 104335.</title>
        <authorList>
            <person name="Ichikawa N."/>
            <person name="Katano-Makiyama Y."/>
            <person name="Hidaka K."/>
        </authorList>
    </citation>
    <scope>NUCLEOTIDE SEQUENCE [LARGE SCALE GENOMIC DNA]</scope>
    <source>
        <strain evidence="13 14">NBRC 104335</strain>
    </source>
</reference>
<dbReference type="RefSeq" id="WP_353566674.1">
    <property type="nucleotide sequence ID" value="NZ_BAABRI010000008.1"/>
</dbReference>
<dbReference type="PANTHER" id="PTHR32024:SF2">
    <property type="entry name" value="TRK SYSTEM POTASSIUM UPTAKE PROTEIN TRKG-RELATED"/>
    <property type="match status" value="1"/>
</dbReference>
<dbReference type="InterPro" id="IPR004772">
    <property type="entry name" value="TrkH"/>
</dbReference>
<sequence length="496" mass="53884">MNFRILAKVLGYLLLLLAVAMLACGAFAKLDWVEGDHQAMVALLTSAGVTALAAVILMVAGLGKIDRIPRREGVVIVGVSWILSAVFGALPFVLCPPHMRFCAAVFESASGFTTTGSTAMHDIESWPRGLLLWRSVTQWLGGIGILVLFVAVLSYLGLGAKSLFRNESSFQSGEATTARIQDTSIVLLKIYFGITLTCILGLRFMGLTWYNALSHAFTAVSTGGFSPHADSVAHYSKWGNGWLIEFWLSIFMLLCSLNFIIYVVVLHKKWRRLREEDDARWFIGLCAGIALAIAIGLRIDARYSTDFWPALRDSWFIVVSIASTTGFGTADYELWPAWCKALLAILMLIGGCSGSTAGGLKVGRLIVFLKSSAHEIIRAFRPNQIFRLVVNGNPVDDAARARTTSFVALYLFIVAGSAVVVGMLEAGQGINLETCLGAVLATMSNIGPGFGDLGPTEHFGDMRDATHLFLAGLMILGRLELFAILVLFVPAAWRRF</sequence>
<dbReference type="PIRSF" id="PIRSF006247">
    <property type="entry name" value="TrkH"/>
    <property type="match status" value="1"/>
</dbReference>
<evidence type="ECO:0000256" key="3">
    <source>
        <dbReference type="ARBA" id="ARBA00022448"/>
    </source>
</evidence>
<feature type="transmembrane region" description="Helical" evidence="12">
    <location>
        <begin position="406"/>
        <end position="424"/>
    </location>
</feature>
<evidence type="ECO:0000256" key="5">
    <source>
        <dbReference type="ARBA" id="ARBA00022519"/>
    </source>
</evidence>
<dbReference type="Proteomes" id="UP001476282">
    <property type="component" value="Unassembled WGS sequence"/>
</dbReference>
<evidence type="ECO:0000256" key="12">
    <source>
        <dbReference type="SAM" id="Phobius"/>
    </source>
</evidence>
<evidence type="ECO:0000256" key="1">
    <source>
        <dbReference type="ARBA" id="ARBA00004429"/>
    </source>
</evidence>
<dbReference type="Pfam" id="PF02386">
    <property type="entry name" value="TrkH"/>
    <property type="match status" value="2"/>
</dbReference>
<keyword evidence="3" id="KW-0813">Transport</keyword>